<dbReference type="EMBL" id="AQHV01000028">
    <property type="protein sequence ID" value="KKB45584.1"/>
    <property type="molecule type" value="Genomic_DNA"/>
</dbReference>
<proteinExistence type="predicted"/>
<gene>
    <name evidence="3" type="ORF">HMPREF1535_04868</name>
</gene>
<sequence>MMVVENFILPDLLESMRISTSSSQENTRNFLTDYSIVYAVSGTLCLKNSDSEQIIEEGELALIPPGTYAFSESANDQNHSGFTFFFDQWTAQCILKLPEVISALSLYQPPVTRQKVYIIPRQKVFRNFFNAVQLYHNLEKKLKKEMLPVKFTELIYLLLNSPHRDVVLSFLSKAAGNMPEKR</sequence>
<dbReference type="Proteomes" id="UP000033047">
    <property type="component" value="Unassembled WGS sequence"/>
</dbReference>
<dbReference type="RefSeq" id="WP_046147806.1">
    <property type="nucleotide sequence ID" value="NZ_KQ033914.1"/>
</dbReference>
<dbReference type="GO" id="GO:0003677">
    <property type="term" value="F:DNA binding"/>
    <property type="evidence" value="ECO:0007669"/>
    <property type="project" value="UniProtKB-KW"/>
</dbReference>
<accession>A0A0F5IJ50</accession>
<feature type="domain" description="ExsA-like N-terminal regulatory" evidence="2">
    <location>
        <begin position="36"/>
        <end position="170"/>
    </location>
</feature>
<evidence type="ECO:0000313" key="4">
    <source>
        <dbReference type="Proteomes" id="UP000033047"/>
    </source>
</evidence>
<dbReference type="Pfam" id="PF22200">
    <property type="entry name" value="ExsA_N"/>
    <property type="match status" value="1"/>
</dbReference>
<protein>
    <recommendedName>
        <fullName evidence="2">ExsA-like N-terminal regulatory domain-containing protein</fullName>
    </recommendedName>
</protein>
<dbReference type="InterPro" id="IPR037923">
    <property type="entry name" value="HTH-like"/>
</dbReference>
<name>A0A0F5IJ50_9BACT</name>
<comment type="caution">
    <text evidence="3">The sequence shown here is derived from an EMBL/GenBank/DDBJ whole genome shotgun (WGS) entry which is preliminary data.</text>
</comment>
<evidence type="ECO:0000256" key="1">
    <source>
        <dbReference type="ARBA" id="ARBA00023125"/>
    </source>
</evidence>
<evidence type="ECO:0000259" key="2">
    <source>
        <dbReference type="Pfam" id="PF22200"/>
    </source>
</evidence>
<evidence type="ECO:0000313" key="3">
    <source>
        <dbReference type="EMBL" id="KKB45584.1"/>
    </source>
</evidence>
<dbReference type="STRING" id="927665.HMPREF1535_04868"/>
<dbReference type="HOGENOM" id="CLU_1480674_0_0_10"/>
<dbReference type="SUPFAM" id="SSF51215">
    <property type="entry name" value="Regulatory protein AraC"/>
    <property type="match status" value="1"/>
</dbReference>
<dbReference type="PATRIC" id="fig|927665.4.peg.4993"/>
<keyword evidence="1" id="KW-0238">DNA-binding</keyword>
<reference evidence="3 4" key="1">
    <citation type="submission" date="2013-04" db="EMBL/GenBank/DDBJ databases">
        <title>The Genome Sequence of Parabacteroides goldsteinii DSM 19448.</title>
        <authorList>
            <consortium name="The Broad Institute Genomics Platform"/>
            <person name="Earl A."/>
            <person name="Ward D."/>
            <person name="Feldgarden M."/>
            <person name="Gevers D."/>
            <person name="Martens E."/>
            <person name="Sakamoto M."/>
            <person name="Benno Y."/>
            <person name="Song Y."/>
            <person name="Liu C."/>
            <person name="Lee J."/>
            <person name="Bolanos M."/>
            <person name="Vaisanen M.L."/>
            <person name="Finegold S.M."/>
            <person name="Walker B."/>
            <person name="Young S."/>
            <person name="Zeng Q."/>
            <person name="Gargeya S."/>
            <person name="Fitzgerald M."/>
            <person name="Haas B."/>
            <person name="Abouelleil A."/>
            <person name="Allen A.W."/>
            <person name="Alvarado L."/>
            <person name="Arachchi H.M."/>
            <person name="Berlin A.M."/>
            <person name="Chapman S.B."/>
            <person name="Gainer-Dewar J."/>
            <person name="Goldberg J."/>
            <person name="Griggs A."/>
            <person name="Gujja S."/>
            <person name="Hansen M."/>
            <person name="Howarth C."/>
            <person name="Imamovic A."/>
            <person name="Ireland A."/>
            <person name="Larimer J."/>
            <person name="McCowan C."/>
            <person name="Murphy C."/>
            <person name="Pearson M."/>
            <person name="Poon T.W."/>
            <person name="Priest M."/>
            <person name="Roberts A."/>
            <person name="Saif S."/>
            <person name="Shea T."/>
            <person name="Sisk P."/>
            <person name="Sykes S."/>
            <person name="Wortman J."/>
            <person name="Nusbaum C."/>
            <person name="Birren B."/>
        </authorList>
    </citation>
    <scope>NUCLEOTIDE SEQUENCE [LARGE SCALE GENOMIC DNA]</scope>
    <source>
        <strain evidence="3 4">DSM 19448</strain>
    </source>
</reference>
<organism evidence="3 4">
    <name type="scientific">Parabacteroides goldsteinii DSM 19448 = WAL 12034</name>
    <dbReference type="NCBI Taxonomy" id="927665"/>
    <lineage>
        <taxon>Bacteria</taxon>
        <taxon>Pseudomonadati</taxon>
        <taxon>Bacteroidota</taxon>
        <taxon>Bacteroidia</taxon>
        <taxon>Bacteroidales</taxon>
        <taxon>Tannerellaceae</taxon>
        <taxon>Parabacteroides</taxon>
    </lineage>
</organism>
<dbReference type="InterPro" id="IPR054015">
    <property type="entry name" value="ExsA-like_N"/>
</dbReference>
<dbReference type="AlphaFoldDB" id="A0A0F5IJ50"/>